<sequence>MNKTFFSQVSQLSRWLLMATLSALLAPAVGIAADRAALERDARSAYQKLIDKIPAAKVLSREAVAVLVFPTIIKAGLVVGGQYGDGVLFKAGKASGYYNTSGASYGLQAGAQQYGYAMFFMKEEALRTLNQAEGFEVGVGPSIVVVDEGMGKSMTSTTVHDDIYAFIFGQTGLMAGIGLQGNKITRLKN</sequence>
<feature type="domain" description="Ysc84 actin-binding" evidence="2">
    <location>
        <begin position="102"/>
        <end position="186"/>
    </location>
</feature>
<dbReference type="Proteomes" id="UP000253831">
    <property type="component" value="Unassembled WGS sequence"/>
</dbReference>
<evidence type="ECO:0000313" key="3">
    <source>
        <dbReference type="EMBL" id="RDE49675.1"/>
    </source>
</evidence>
<name>A0A369XJS3_9PROT</name>
<evidence type="ECO:0000313" key="4">
    <source>
        <dbReference type="Proteomes" id="UP000253831"/>
    </source>
</evidence>
<evidence type="ECO:0000259" key="2">
    <source>
        <dbReference type="Pfam" id="PF04366"/>
    </source>
</evidence>
<dbReference type="InterPro" id="IPR007461">
    <property type="entry name" value="Ysc84_actin-binding"/>
</dbReference>
<dbReference type="AlphaFoldDB" id="A0A369XJS3"/>
<keyword evidence="1" id="KW-0732">Signal</keyword>
<evidence type="ECO:0000256" key="1">
    <source>
        <dbReference type="SAM" id="SignalP"/>
    </source>
</evidence>
<proteinExistence type="predicted"/>
<organism evidence="3 4">
    <name type="scientific">Candidatus Accumulibacter meliphilus</name>
    <dbReference type="NCBI Taxonomy" id="2211374"/>
    <lineage>
        <taxon>Bacteria</taxon>
        <taxon>Pseudomonadati</taxon>
        <taxon>Pseudomonadota</taxon>
        <taxon>Betaproteobacteria</taxon>
        <taxon>Candidatus Accumulibacter</taxon>
    </lineage>
</organism>
<dbReference type="CDD" id="cd11524">
    <property type="entry name" value="SYLF"/>
    <property type="match status" value="1"/>
</dbReference>
<reference evidence="3 4" key="1">
    <citation type="submission" date="2018-05" db="EMBL/GenBank/DDBJ databases">
        <title>Integrated omic analyses show evidence that a Ca. Accumulibacter phosphatis strain performs denitrification under micro-aerobic conditions.</title>
        <authorList>
            <person name="Camejo P.Y."/>
            <person name="Katherine M.D."/>
            <person name="Daniel N.R."/>
        </authorList>
    </citation>
    <scope>NUCLEOTIDE SEQUENCE [LARGE SCALE GENOMIC DNA]</scope>
    <source>
        <strain evidence="3">UW-LDO-IC</strain>
    </source>
</reference>
<dbReference type="Pfam" id="PF04366">
    <property type="entry name" value="Ysc84"/>
    <property type="match status" value="1"/>
</dbReference>
<protein>
    <submittedName>
        <fullName evidence="3">Twin-arginine translocation pathway signal protein</fullName>
    </submittedName>
</protein>
<comment type="caution">
    <text evidence="3">The sequence shown here is derived from an EMBL/GenBank/DDBJ whole genome shotgun (WGS) entry which is preliminary data.</text>
</comment>
<gene>
    <name evidence="3" type="ORF">DVS81_15415</name>
</gene>
<feature type="chain" id="PRO_5016885216" evidence="1">
    <location>
        <begin position="33"/>
        <end position="189"/>
    </location>
</feature>
<accession>A0A369XJS3</accession>
<feature type="signal peptide" evidence="1">
    <location>
        <begin position="1"/>
        <end position="32"/>
    </location>
</feature>
<dbReference type="EMBL" id="QPGA01000035">
    <property type="protein sequence ID" value="RDE49675.1"/>
    <property type="molecule type" value="Genomic_DNA"/>
</dbReference>